<evidence type="ECO:0000313" key="3">
    <source>
        <dbReference type="Proteomes" id="UP001566132"/>
    </source>
</evidence>
<protein>
    <submittedName>
        <fullName evidence="2">Uncharacterized protein</fullName>
    </submittedName>
</protein>
<dbReference type="SUPFAM" id="SSF57903">
    <property type="entry name" value="FYVE/PHD zinc finger"/>
    <property type="match status" value="1"/>
</dbReference>
<accession>A0ABD1E500</accession>
<keyword evidence="1" id="KW-0175">Coiled coil</keyword>
<sequence length="127" mass="15135">MPLAISYEAWRNYIKAKEGAKQKILDERQQRKNQIAKRKEDQAKKKLEMVKRREAFREKRKQKKNKIQCAECQDELISDVEEDDLKNIGCNGCPRWYHLKRTTECGKSYVDVAIEKYVCHLCINEKD</sequence>
<dbReference type="Gene3D" id="3.30.40.10">
    <property type="entry name" value="Zinc/RING finger domain, C3HC4 (zinc finger)"/>
    <property type="match status" value="1"/>
</dbReference>
<evidence type="ECO:0000313" key="2">
    <source>
        <dbReference type="EMBL" id="KAL1489758.1"/>
    </source>
</evidence>
<feature type="coiled-coil region" evidence="1">
    <location>
        <begin position="33"/>
        <end position="73"/>
    </location>
</feature>
<dbReference type="AlphaFoldDB" id="A0ABD1E500"/>
<evidence type="ECO:0000256" key="1">
    <source>
        <dbReference type="SAM" id="Coils"/>
    </source>
</evidence>
<dbReference type="InterPro" id="IPR013083">
    <property type="entry name" value="Znf_RING/FYVE/PHD"/>
</dbReference>
<organism evidence="2 3">
    <name type="scientific">Hypothenemus hampei</name>
    <name type="common">Coffee berry borer</name>
    <dbReference type="NCBI Taxonomy" id="57062"/>
    <lineage>
        <taxon>Eukaryota</taxon>
        <taxon>Metazoa</taxon>
        <taxon>Ecdysozoa</taxon>
        <taxon>Arthropoda</taxon>
        <taxon>Hexapoda</taxon>
        <taxon>Insecta</taxon>
        <taxon>Pterygota</taxon>
        <taxon>Neoptera</taxon>
        <taxon>Endopterygota</taxon>
        <taxon>Coleoptera</taxon>
        <taxon>Polyphaga</taxon>
        <taxon>Cucujiformia</taxon>
        <taxon>Curculionidae</taxon>
        <taxon>Scolytinae</taxon>
        <taxon>Hypothenemus</taxon>
    </lineage>
</organism>
<reference evidence="2 3" key="1">
    <citation type="submission" date="2024-05" db="EMBL/GenBank/DDBJ databases">
        <title>Genetic variation in Jamaican populations of the coffee berry borer (Hypothenemus hampei).</title>
        <authorList>
            <person name="Errbii M."/>
            <person name="Myrie A."/>
        </authorList>
    </citation>
    <scope>NUCLEOTIDE SEQUENCE [LARGE SCALE GENOMIC DNA]</scope>
    <source>
        <strain evidence="2">JA-Hopewell-2020-01-JO</strain>
        <tissue evidence="2">Whole body</tissue>
    </source>
</reference>
<comment type="caution">
    <text evidence="2">The sequence shown here is derived from an EMBL/GenBank/DDBJ whole genome shotgun (WGS) entry which is preliminary data.</text>
</comment>
<proteinExistence type="predicted"/>
<gene>
    <name evidence="2" type="ORF">ABEB36_013693</name>
</gene>
<dbReference type="Proteomes" id="UP001566132">
    <property type="component" value="Unassembled WGS sequence"/>
</dbReference>
<name>A0ABD1E500_HYPHA</name>
<dbReference type="InterPro" id="IPR011011">
    <property type="entry name" value="Znf_FYVE_PHD"/>
</dbReference>
<keyword evidence="3" id="KW-1185">Reference proteome</keyword>
<dbReference type="EMBL" id="JBDJPC010000011">
    <property type="protein sequence ID" value="KAL1489758.1"/>
    <property type="molecule type" value="Genomic_DNA"/>
</dbReference>